<reference evidence="1 2" key="1">
    <citation type="submission" date="2023-08" db="EMBL/GenBank/DDBJ databases">
        <authorList>
            <person name="Palmer J.M."/>
        </authorList>
    </citation>
    <scope>NUCLEOTIDE SEQUENCE [LARGE SCALE GENOMIC DNA]</scope>
    <source>
        <strain evidence="1 2">TWF481</strain>
    </source>
</reference>
<keyword evidence="2" id="KW-1185">Reference proteome</keyword>
<name>A0AAV9WJP4_9PEZI</name>
<dbReference type="AlphaFoldDB" id="A0AAV9WJP4"/>
<proteinExistence type="predicted"/>
<evidence type="ECO:0000313" key="1">
    <source>
        <dbReference type="EMBL" id="KAK6509034.1"/>
    </source>
</evidence>
<dbReference type="SMART" id="SM01236">
    <property type="entry name" value="Haem_oxygenase_2"/>
    <property type="match status" value="1"/>
</dbReference>
<comment type="caution">
    <text evidence="1">The sequence shown here is derived from an EMBL/GenBank/DDBJ whole genome shotgun (WGS) entry which is preliminary data.</text>
</comment>
<gene>
    <name evidence="1" type="ORF">TWF481_003800</name>
</gene>
<sequence>MFSYDFITSLIPSGFKRHRVSDLIISVENFLIYLQHHQYPAYTLISIFIFLQISNETQSKVIMAETLQSPPTPSSGSKYRTLYHNLQNPASHTQSLKLQALQTLHRLFDITISKTLSSQTSPTILTAVPQYSPANLIEFLTATERATTARWEEYISRRTNDQDREFLITPPQATHLLRLSAPVKCVDGVWLSGLHRANTPLRFRPVTRTAWQTFSEELGDGHLDRNHVYIYSQLLKSLQHPAKDIGDGDSTTFIEGVQSPSGERRDISTWIAGIAQLSLGMFPELLPEILGFNLAYEAVTFETLISAYEARELKLDPMYFNLHVTIDNSDSGHTAMALHAVTEFMRRFQAGSEEEREMWKRVQVGYVLATELPIHPRPWTKTEDEVLEIFTNKCRAALPAHLRCKAHIGGSKGMKLGEWMDVEGWEDRKYSFLEALGASAWVVPGKAEESKLVQEISWKGRMFGAFTVNETAVLKRWISEMSPLSAVEELERDMERAKGAYINLVGSSLEDLRTDGIDPAHHSTIEMVLEACLLPRVSSPGLPEIPSELPMDVVPKNFNPCKLLVACAMPLEHYLSSPTKSATERGTLVLGILRILNGFPKIAGAIAGMDEVIAPSGIGAVELAHQLHIFQAHTQPMELDLGSEWDWFKSTSRSPESNFYFLLGVQYAFVFLMHSPEAFGVFDGYFSSIMQDMSINIEDELDEFNFRGSEESKRGFWMTINTVIREG</sequence>
<dbReference type="Pfam" id="PF14518">
    <property type="entry name" value="Haem_oxygenas_2"/>
    <property type="match status" value="1"/>
</dbReference>
<organism evidence="1 2">
    <name type="scientific">Arthrobotrys musiformis</name>
    <dbReference type="NCBI Taxonomy" id="47236"/>
    <lineage>
        <taxon>Eukaryota</taxon>
        <taxon>Fungi</taxon>
        <taxon>Dikarya</taxon>
        <taxon>Ascomycota</taxon>
        <taxon>Pezizomycotina</taxon>
        <taxon>Orbiliomycetes</taxon>
        <taxon>Orbiliales</taxon>
        <taxon>Orbiliaceae</taxon>
        <taxon>Arthrobotrys</taxon>
    </lineage>
</organism>
<accession>A0AAV9WJP4</accession>
<dbReference type="EMBL" id="JAVHJL010000002">
    <property type="protein sequence ID" value="KAK6509034.1"/>
    <property type="molecule type" value="Genomic_DNA"/>
</dbReference>
<evidence type="ECO:0000313" key="2">
    <source>
        <dbReference type="Proteomes" id="UP001370758"/>
    </source>
</evidence>
<protein>
    <submittedName>
        <fullName evidence="1">Uncharacterized protein</fullName>
    </submittedName>
</protein>
<dbReference type="Proteomes" id="UP001370758">
    <property type="component" value="Unassembled WGS sequence"/>
</dbReference>